<feature type="transmembrane region" description="Helical" evidence="1">
    <location>
        <begin position="348"/>
        <end position="371"/>
    </location>
</feature>
<evidence type="ECO:0000256" key="1">
    <source>
        <dbReference type="SAM" id="Phobius"/>
    </source>
</evidence>
<feature type="transmembrane region" description="Helical" evidence="1">
    <location>
        <begin position="144"/>
        <end position="161"/>
    </location>
</feature>
<comment type="caution">
    <text evidence="3">The sequence shown here is derived from an EMBL/GenBank/DDBJ whole genome shotgun (WGS) entry which is preliminary data.</text>
</comment>
<keyword evidence="4" id="KW-1185">Reference proteome</keyword>
<dbReference type="InterPro" id="IPR058983">
    <property type="entry name" value="AftB_C"/>
</dbReference>
<keyword evidence="1" id="KW-0472">Membrane</keyword>
<dbReference type="InterPro" id="IPR048218">
    <property type="entry name" value="AftB-like_mycobacteriaceae"/>
</dbReference>
<evidence type="ECO:0000313" key="4">
    <source>
        <dbReference type="Proteomes" id="UP000070612"/>
    </source>
</evidence>
<feature type="transmembrane region" description="Helical" evidence="1">
    <location>
        <begin position="111"/>
        <end position="132"/>
    </location>
</feature>
<sequence>MSADRLNARRLAGGTGERAVRWPAFPYDISVRISLWVSVLVVAGLFGWGAWQRRWIADDGLIVLRTVRNLLAGNGPVFNAGERVEANTSTLWTYLVTFFAWIGGSVRLEYVVLYLALILSILGVVLVMLGTGRLYAPSLQGRRALLLPAGALVYIAVPPARDFATSGLENGLVLAYLGLLWWMLVCWSQALRAHPAPPDRGAAEAQPRDIPGRFLEGALAVVAGLSVLVRPELALIGVGVLVMMLVAARGWRRRVLIIVAGGLLPVAYQIFRMGYYALLVPGTAVAKDASGSKWSQGFVYLTNFNQPYLLWVPAVLLALLGIVLLATRTRPWWLRRQVPRGYGRLSRTIQSPPAVVIFMVLSGLLQGIYWVRQGGDFMHGRVLLTPLFCMLAPVAVIPVVLPDGTKFTRETGYLLAAATSVLWAAIVGWSIWAANSPGMGADATRVTYTGIVDERRFYAQATGHAHPLTAADYLDYPRMRAVLTAINNTPEGALLLPSGNYDQWDVVPAIPLPPDTPPEVRAAYEAPHTVFFTNMGMLGMNVGLDVRVIDQIGLANPMAMHTQRLTDGRIGHDKNLFPDWAVAEGPFIKTHPYVPVYLDEDWIAQAEAALKCPATDAMLNSVRGELTPRRFLSNLWHAYEFTKYRIDRVPLYELQRCGLEIPPPKQPPYTGMPATGP</sequence>
<proteinExistence type="predicted"/>
<dbReference type="NCBIfam" id="NF041481">
    <property type="entry name" value="beta_arabfuran_tase"/>
    <property type="match status" value="1"/>
</dbReference>
<feature type="transmembrane region" description="Helical" evidence="1">
    <location>
        <begin position="173"/>
        <end position="190"/>
    </location>
</feature>
<evidence type="ECO:0000259" key="2">
    <source>
        <dbReference type="Pfam" id="PF26371"/>
    </source>
</evidence>
<dbReference type="Proteomes" id="UP000070612">
    <property type="component" value="Unassembled WGS sequence"/>
</dbReference>
<dbReference type="AlphaFoldDB" id="A0A132PG04"/>
<dbReference type="PATRIC" id="fig|59750.3.peg.3218"/>
<dbReference type="Pfam" id="PF26371">
    <property type="entry name" value="AftB_C"/>
    <property type="match status" value="1"/>
</dbReference>
<gene>
    <name evidence="3" type="ORF">AFM11_26735</name>
</gene>
<dbReference type="InterPro" id="IPR048243">
    <property type="entry name" value="AftB-like"/>
</dbReference>
<reference evidence="3 4" key="1">
    <citation type="submission" date="2015-07" db="EMBL/GenBank/DDBJ databases">
        <title>A draft genome sequence of Mycobacterium wolinskyi.</title>
        <authorList>
            <person name="de Man T.J."/>
            <person name="Perry K.A."/>
            <person name="Coulliette A.D."/>
            <person name="Jensen B."/>
            <person name="Toney N.C."/>
            <person name="Limbago B.M."/>
            <person name="Noble-Wang J."/>
        </authorList>
    </citation>
    <scope>NUCLEOTIDE SEQUENCE [LARGE SCALE GENOMIC DNA]</scope>
    <source>
        <strain evidence="3 4">CDC_01</strain>
    </source>
</reference>
<keyword evidence="1" id="KW-1133">Transmembrane helix</keyword>
<protein>
    <submittedName>
        <fullName evidence="3">Membrane protein</fullName>
    </submittedName>
</protein>
<feature type="transmembrane region" description="Helical" evidence="1">
    <location>
        <begin position="383"/>
        <end position="401"/>
    </location>
</feature>
<accession>A0A132PG04</accession>
<dbReference type="NCBIfam" id="NF041480">
    <property type="entry name" value="flag_mot_ctl_ZomB"/>
    <property type="match status" value="1"/>
</dbReference>
<feature type="transmembrane region" description="Helical" evidence="1">
    <location>
        <begin position="33"/>
        <end position="51"/>
    </location>
</feature>
<evidence type="ECO:0000313" key="3">
    <source>
        <dbReference type="EMBL" id="KWX21278.1"/>
    </source>
</evidence>
<keyword evidence="1" id="KW-0812">Transmembrane</keyword>
<organism evidence="3 4">
    <name type="scientific">Mycolicibacterium wolinskyi</name>
    <dbReference type="NCBI Taxonomy" id="59750"/>
    <lineage>
        <taxon>Bacteria</taxon>
        <taxon>Bacillati</taxon>
        <taxon>Actinomycetota</taxon>
        <taxon>Actinomycetes</taxon>
        <taxon>Mycobacteriales</taxon>
        <taxon>Mycobacteriaceae</taxon>
        <taxon>Mycolicibacterium</taxon>
    </lineage>
</organism>
<feature type="transmembrane region" description="Helical" evidence="1">
    <location>
        <begin position="255"/>
        <end position="271"/>
    </location>
</feature>
<dbReference type="STRING" id="59750.AWC31_22600"/>
<feature type="transmembrane region" description="Helical" evidence="1">
    <location>
        <begin position="308"/>
        <end position="327"/>
    </location>
</feature>
<dbReference type="EMBL" id="LGTW01000021">
    <property type="protein sequence ID" value="KWX21278.1"/>
    <property type="molecule type" value="Genomic_DNA"/>
</dbReference>
<feature type="domain" description="Terminal beta-(1-&gt;2)-arabinofuranosyltransferase C-terminal" evidence="2">
    <location>
        <begin position="523"/>
        <end position="638"/>
    </location>
</feature>
<feature type="transmembrane region" description="Helical" evidence="1">
    <location>
        <begin position="413"/>
        <end position="432"/>
    </location>
</feature>
<name>A0A132PG04_9MYCO</name>